<dbReference type="GO" id="GO:0003964">
    <property type="term" value="F:RNA-directed DNA polymerase activity"/>
    <property type="evidence" value="ECO:0007669"/>
    <property type="project" value="UniProtKB-KW"/>
</dbReference>
<dbReference type="Proteomes" id="UP000245207">
    <property type="component" value="Unassembled WGS sequence"/>
</dbReference>
<keyword evidence="1" id="KW-0548">Nucleotidyltransferase</keyword>
<keyword evidence="2" id="KW-1185">Reference proteome</keyword>
<organism evidence="1 2">
    <name type="scientific">Artemisia annua</name>
    <name type="common">Sweet wormwood</name>
    <dbReference type="NCBI Taxonomy" id="35608"/>
    <lineage>
        <taxon>Eukaryota</taxon>
        <taxon>Viridiplantae</taxon>
        <taxon>Streptophyta</taxon>
        <taxon>Embryophyta</taxon>
        <taxon>Tracheophyta</taxon>
        <taxon>Spermatophyta</taxon>
        <taxon>Magnoliopsida</taxon>
        <taxon>eudicotyledons</taxon>
        <taxon>Gunneridae</taxon>
        <taxon>Pentapetalae</taxon>
        <taxon>asterids</taxon>
        <taxon>campanulids</taxon>
        <taxon>Asterales</taxon>
        <taxon>Asteraceae</taxon>
        <taxon>Asteroideae</taxon>
        <taxon>Anthemideae</taxon>
        <taxon>Artemisiinae</taxon>
        <taxon>Artemisia</taxon>
    </lineage>
</organism>
<protein>
    <submittedName>
        <fullName evidence="1">RNA-directed DNA polymerase, eukaryota</fullName>
    </submittedName>
</protein>
<name>A0A2U1Q1H5_ARTAN</name>
<evidence type="ECO:0000313" key="2">
    <source>
        <dbReference type="Proteomes" id="UP000245207"/>
    </source>
</evidence>
<gene>
    <name evidence="1" type="ORF">CTI12_AA077450</name>
</gene>
<proteinExistence type="predicted"/>
<keyword evidence="1" id="KW-0695">RNA-directed DNA polymerase</keyword>
<sequence length="153" mass="17885">MALISGQQLHDYPDSFVWNLDAEGVFSVDTTRKFIDDNNMIHALTGTRWLANQVWRKISRWCGVTISVGDSIQEWYDGVVDSSRSSESKIKFEVIVIASIWILWRFWNSVVFNNNPIRRSNIFDLIVLTSFNWLKVRASKMHMSWNDWVSNPL</sequence>
<evidence type="ECO:0000313" key="1">
    <source>
        <dbReference type="EMBL" id="PWA91827.1"/>
    </source>
</evidence>
<dbReference type="AlphaFoldDB" id="A0A2U1Q1H5"/>
<accession>A0A2U1Q1H5</accession>
<comment type="caution">
    <text evidence="1">The sequence shown here is derived from an EMBL/GenBank/DDBJ whole genome shotgun (WGS) entry which is preliminary data.</text>
</comment>
<dbReference type="OrthoDB" id="1427601at2759"/>
<dbReference type="EMBL" id="PKPP01000515">
    <property type="protein sequence ID" value="PWA91827.1"/>
    <property type="molecule type" value="Genomic_DNA"/>
</dbReference>
<reference evidence="1 2" key="1">
    <citation type="journal article" date="2018" name="Mol. Plant">
        <title>The genome of Artemisia annua provides insight into the evolution of Asteraceae family and artemisinin biosynthesis.</title>
        <authorList>
            <person name="Shen Q."/>
            <person name="Zhang L."/>
            <person name="Liao Z."/>
            <person name="Wang S."/>
            <person name="Yan T."/>
            <person name="Shi P."/>
            <person name="Liu M."/>
            <person name="Fu X."/>
            <person name="Pan Q."/>
            <person name="Wang Y."/>
            <person name="Lv Z."/>
            <person name="Lu X."/>
            <person name="Zhang F."/>
            <person name="Jiang W."/>
            <person name="Ma Y."/>
            <person name="Chen M."/>
            <person name="Hao X."/>
            <person name="Li L."/>
            <person name="Tang Y."/>
            <person name="Lv G."/>
            <person name="Zhou Y."/>
            <person name="Sun X."/>
            <person name="Brodelius P.E."/>
            <person name="Rose J.K.C."/>
            <person name="Tang K."/>
        </authorList>
    </citation>
    <scope>NUCLEOTIDE SEQUENCE [LARGE SCALE GENOMIC DNA]</scope>
    <source>
        <strain evidence="2">cv. Huhao1</strain>
        <tissue evidence="1">Leaf</tissue>
    </source>
</reference>
<keyword evidence="1" id="KW-0808">Transferase</keyword>